<feature type="active site" description="Nucleophile; for glutaminase activity" evidence="7">
    <location>
        <position position="268"/>
    </location>
</feature>
<dbReference type="Proteomes" id="UP000037446">
    <property type="component" value="Unassembled WGS sequence"/>
</dbReference>
<evidence type="ECO:0000256" key="2">
    <source>
        <dbReference type="ARBA" id="ARBA00007145"/>
    </source>
</evidence>
<dbReference type="InterPro" id="IPR014445">
    <property type="entry name" value="Gln-dep_NAD_synthase"/>
</dbReference>
<keyword evidence="3 7" id="KW-0436">Ligase</keyword>
<dbReference type="Pfam" id="PF00795">
    <property type="entry name" value="CN_hydrolase"/>
    <property type="match status" value="1"/>
</dbReference>
<organism evidence="10 11">
    <name type="scientific">Qipengyuania citrea LAMA 915</name>
    <dbReference type="NCBI Taxonomy" id="1306953"/>
    <lineage>
        <taxon>Bacteria</taxon>
        <taxon>Pseudomonadati</taxon>
        <taxon>Pseudomonadota</taxon>
        <taxon>Alphaproteobacteria</taxon>
        <taxon>Sphingomonadales</taxon>
        <taxon>Erythrobacteraceae</taxon>
        <taxon>Qipengyuania</taxon>
    </lineage>
</organism>
<dbReference type="Pfam" id="PF02540">
    <property type="entry name" value="NAD_synthase"/>
    <property type="match status" value="1"/>
</dbReference>
<dbReference type="GO" id="GO:0003952">
    <property type="term" value="F:NAD+ synthase (glutamine-hydrolyzing) activity"/>
    <property type="evidence" value="ECO:0007669"/>
    <property type="project" value="UniProtKB-UniRule"/>
</dbReference>
<feature type="binding site" evidence="7">
    <location>
        <position position="728"/>
    </location>
    <ligand>
        <name>deamido-NAD(+)</name>
        <dbReference type="ChEBI" id="CHEBI:58437"/>
        <note>ligand shared between two neighboring subunits</note>
    </ligand>
</feature>
<evidence type="ECO:0000256" key="3">
    <source>
        <dbReference type="ARBA" id="ARBA00022598"/>
    </source>
</evidence>
<feature type="binding site" evidence="7">
    <location>
        <begin position="458"/>
        <end position="465"/>
    </location>
    <ligand>
        <name>ATP</name>
        <dbReference type="ChEBI" id="CHEBI:30616"/>
    </ligand>
</feature>
<dbReference type="InterPro" id="IPR036526">
    <property type="entry name" value="C-N_Hydrolase_sf"/>
</dbReference>
<dbReference type="InterPro" id="IPR014729">
    <property type="entry name" value="Rossmann-like_a/b/a_fold"/>
</dbReference>
<feature type="binding site" evidence="7">
    <location>
        <position position="577"/>
    </location>
    <ligand>
        <name>deamido-NAD(+)</name>
        <dbReference type="ChEBI" id="CHEBI:58437"/>
        <note>ligand shared between two neighboring subunits</note>
    </ligand>
</feature>
<feature type="binding site" evidence="7">
    <location>
        <position position="301"/>
    </location>
    <ligand>
        <name>L-glutamine</name>
        <dbReference type="ChEBI" id="CHEBI:58359"/>
    </ligand>
</feature>
<accession>A0A0L1KEY3</accession>
<comment type="caution">
    <text evidence="10">The sequence shown here is derived from an EMBL/GenBank/DDBJ whole genome shotgun (WGS) entry which is preliminary data.</text>
</comment>
<dbReference type="PANTHER" id="PTHR23090">
    <property type="entry name" value="NH 3 /GLUTAMINE-DEPENDENT NAD + SYNTHETASE"/>
    <property type="match status" value="1"/>
</dbReference>
<comment type="function">
    <text evidence="7">Catalyzes the ATP-dependent amidation of deamido-NAD to form NAD. Uses L-glutamine as a nitrogen source.</text>
</comment>
<evidence type="ECO:0000313" key="11">
    <source>
        <dbReference type="Proteomes" id="UP000037446"/>
    </source>
</evidence>
<evidence type="ECO:0000256" key="8">
    <source>
        <dbReference type="PIRNR" id="PIRNR006630"/>
    </source>
</evidence>
<dbReference type="InterPro" id="IPR022310">
    <property type="entry name" value="NAD/GMP_synthase"/>
</dbReference>
<keyword evidence="6 7" id="KW-0520">NAD</keyword>
<dbReference type="SUPFAM" id="SSF56317">
    <property type="entry name" value="Carbon-nitrogen hydrolase"/>
    <property type="match status" value="1"/>
</dbReference>
<evidence type="ECO:0000259" key="9">
    <source>
        <dbReference type="PROSITE" id="PS50263"/>
    </source>
</evidence>
<gene>
    <name evidence="7" type="primary">nadE</name>
    <name evidence="10" type="ORF">J121_292</name>
</gene>
<dbReference type="PROSITE" id="PS50263">
    <property type="entry name" value="CN_HYDROLASE"/>
    <property type="match status" value="1"/>
</dbReference>
<feature type="binding site" evidence="7">
    <location>
        <position position="218"/>
    </location>
    <ligand>
        <name>L-glutamine</name>
        <dbReference type="ChEBI" id="CHEBI:58359"/>
    </ligand>
</feature>
<dbReference type="NCBIfam" id="NF002730">
    <property type="entry name" value="PRK02628.1"/>
    <property type="match status" value="1"/>
</dbReference>
<feature type="binding site" evidence="7">
    <location>
        <position position="548"/>
    </location>
    <ligand>
        <name>deamido-NAD(+)</name>
        <dbReference type="ChEBI" id="CHEBI:58437"/>
        <note>ligand shared between two neighboring subunits</note>
    </ligand>
</feature>
<evidence type="ECO:0000256" key="5">
    <source>
        <dbReference type="ARBA" id="ARBA00022840"/>
    </source>
</evidence>
<dbReference type="EMBL" id="JYNE01000022">
    <property type="protein sequence ID" value="KNH02513.1"/>
    <property type="molecule type" value="Genomic_DNA"/>
</dbReference>
<dbReference type="PIRSF" id="PIRSF006630">
    <property type="entry name" value="NADS_GAT"/>
    <property type="match status" value="1"/>
</dbReference>
<dbReference type="SUPFAM" id="SSF52402">
    <property type="entry name" value="Adenine nucleotide alpha hydrolases-like"/>
    <property type="match status" value="1"/>
</dbReference>
<dbReference type="CDD" id="cd07570">
    <property type="entry name" value="GAT_Gln-NAD-synth"/>
    <property type="match status" value="1"/>
</dbReference>
<comment type="catalytic activity">
    <reaction evidence="7 8">
        <text>deamido-NAD(+) + L-glutamine + ATP + H2O = L-glutamate + AMP + diphosphate + NAD(+) + H(+)</text>
        <dbReference type="Rhea" id="RHEA:24384"/>
        <dbReference type="ChEBI" id="CHEBI:15377"/>
        <dbReference type="ChEBI" id="CHEBI:15378"/>
        <dbReference type="ChEBI" id="CHEBI:29985"/>
        <dbReference type="ChEBI" id="CHEBI:30616"/>
        <dbReference type="ChEBI" id="CHEBI:33019"/>
        <dbReference type="ChEBI" id="CHEBI:57540"/>
        <dbReference type="ChEBI" id="CHEBI:58359"/>
        <dbReference type="ChEBI" id="CHEBI:58437"/>
        <dbReference type="ChEBI" id="CHEBI:456215"/>
        <dbReference type="EC" id="6.3.5.1"/>
    </reaction>
</comment>
<dbReference type="EC" id="6.3.5.1" evidence="7 8"/>
<dbReference type="CDD" id="cd00553">
    <property type="entry name" value="NAD_synthase"/>
    <property type="match status" value="1"/>
</dbReference>
<evidence type="ECO:0000313" key="10">
    <source>
        <dbReference type="EMBL" id="KNH02513.1"/>
    </source>
</evidence>
<dbReference type="InterPro" id="IPR041856">
    <property type="entry name" value="NAD+_synth_C"/>
</dbReference>
<dbReference type="GO" id="GO:0005737">
    <property type="term" value="C:cytoplasm"/>
    <property type="evidence" value="ECO:0007669"/>
    <property type="project" value="InterPro"/>
</dbReference>
<dbReference type="AlphaFoldDB" id="A0A0L1KEY3"/>
<dbReference type="InterPro" id="IPR003694">
    <property type="entry name" value="NAD_synthase"/>
</dbReference>
<evidence type="ECO:0000256" key="1">
    <source>
        <dbReference type="ARBA" id="ARBA00005188"/>
    </source>
</evidence>
<dbReference type="GO" id="GO:0004359">
    <property type="term" value="F:glutaminase activity"/>
    <property type="evidence" value="ECO:0007669"/>
    <property type="project" value="InterPro"/>
</dbReference>
<feature type="binding site" evidence="7">
    <location>
        <position position="295"/>
    </location>
    <ligand>
        <name>L-glutamine</name>
        <dbReference type="ChEBI" id="CHEBI:58359"/>
    </ligand>
</feature>
<evidence type="ECO:0000256" key="4">
    <source>
        <dbReference type="ARBA" id="ARBA00022741"/>
    </source>
</evidence>
<dbReference type="GO" id="GO:0008795">
    <property type="term" value="F:NAD+ synthase activity"/>
    <property type="evidence" value="ECO:0007669"/>
    <property type="project" value="UniProtKB-UniRule"/>
</dbReference>
<feature type="binding site" evidence="7">
    <location>
        <position position="572"/>
    </location>
    <ligand>
        <name>ATP</name>
        <dbReference type="ChEBI" id="CHEBI:30616"/>
    </ligand>
</feature>
<dbReference type="STRING" id="1306953.J121_292"/>
<dbReference type="Gene3D" id="1.10.10.1140">
    <property type="entry name" value="Glutamine-dependent NAD+ synthetase, C-terminal domain"/>
    <property type="match status" value="1"/>
</dbReference>
<dbReference type="Gene3D" id="3.60.110.10">
    <property type="entry name" value="Carbon-nitrogen hydrolase"/>
    <property type="match status" value="1"/>
</dbReference>
<comment type="pathway">
    <text evidence="1 7 8">Cofactor biosynthesis; NAD(+) biosynthesis; NAD(+) from deamido-NAD(+) (L-Gln route): step 1/1.</text>
</comment>
<protein>
    <recommendedName>
        <fullName evidence="7 8">Glutamine-dependent NAD(+) synthetase</fullName>
        <ecNumber evidence="7 8">6.3.5.1</ecNumber>
    </recommendedName>
    <alternativeName>
        <fullName evidence="7 8">NAD(+) synthase [glutamine-hydrolyzing]</fullName>
    </alternativeName>
</protein>
<dbReference type="PATRIC" id="fig|1306953.7.peg.297"/>
<keyword evidence="4 7" id="KW-0547">Nucleotide-binding</keyword>
<feature type="binding site" evidence="7">
    <location>
        <begin position="582"/>
        <end position="585"/>
    </location>
    <ligand>
        <name>deamido-NAD(+)</name>
        <dbReference type="ChEBI" id="CHEBI:58437"/>
        <note>ligand shared between two neighboring subunits</note>
    </ligand>
</feature>
<reference evidence="10" key="1">
    <citation type="submission" date="2015-02" db="EMBL/GenBank/DDBJ databases">
        <authorList>
            <person name="Chooi Y.-H."/>
        </authorList>
    </citation>
    <scope>NUCLEOTIDE SEQUENCE [LARGE SCALE GENOMIC DNA]</scope>
    <source>
        <strain evidence="10">LAMA 915</strain>
    </source>
</reference>
<feature type="active site" description="Proton acceptor; for glutaminase activity" evidence="7">
    <location>
        <position position="143"/>
    </location>
</feature>
<comment type="similarity">
    <text evidence="2 7 8">In the C-terminal section; belongs to the NAD synthetase family.</text>
</comment>
<dbReference type="HAMAP" id="MF_02090">
    <property type="entry name" value="NadE_glutamine_dep"/>
    <property type="match status" value="1"/>
</dbReference>
<dbReference type="InterPro" id="IPR003010">
    <property type="entry name" value="C-N_Hydrolase"/>
</dbReference>
<dbReference type="UniPathway" id="UPA00253">
    <property type="reaction ID" value="UER00334"/>
</dbReference>
<proteinExistence type="inferred from homology"/>
<dbReference type="PANTHER" id="PTHR23090:SF9">
    <property type="entry name" value="GLUTAMINE-DEPENDENT NAD(+) SYNTHETASE"/>
    <property type="match status" value="1"/>
</dbReference>
<dbReference type="FunFam" id="1.10.10.1140:FF:000001">
    <property type="entry name" value="Glutamine-dependent NAD(+) synthetase"/>
    <property type="match status" value="1"/>
</dbReference>
<evidence type="ECO:0000256" key="7">
    <source>
        <dbReference type="HAMAP-Rule" id="MF_02090"/>
    </source>
</evidence>
<feature type="domain" description="CN hydrolase" evidence="9">
    <location>
        <begin position="103"/>
        <end position="368"/>
    </location>
</feature>
<sequence length="774" mass="85422">MHLAGFKLRRWRETHDPPLSADQFGARYGLPNPWPSRTVYGWEAKGKIARGSVQKRLAELGVCHPADWLEPAPASGYPDPKGPARMSGSDTHSFYDLHTHGFVRVATSTPKVRTADIAYNAAGILETARQAHAQHVDVLLYPELALSSYAIDDLHLQMALLDAVEAQVAAIVEASRDLTPVLVFGAPLRRGGRIYNCALVVARGELLGVVPKSYLPNYREYYEKRWFAHGRDCVGLTIRCGGQEVPFGTDLIFAASNLPGFAFGIEICEDFWAPNPPGTMAALAGAAILLNLSASNIVIGKSDERHLLARASSSRTLCAYAYSASGHGESTTDLAWDGQGMIYELGDLLAESQRFDLEPELSIADVDTQRILSERMRMQTFNDAAEAAGRPEDWYRRVEFDHAAVRGDIGLHRPIRRFPFVPNRADKLDEDCYEAFNIQVDALMRRIQATNPKCLTIGISGGLDSTHALIVAAKAMDRLKRPRTDIRGYTMPGFATSNDTKSNAWRLMKAFGITAEEIDITATARLMLENIGHAFADGEPVYDTTFENVQAGLRTDYLFRLASQHGGWVIGTGDLSELALGWCTYGVGDQMSHYGVNAGVPKTLIQYLIRWTTQTRQFDEGVDAVLADILDTEISPELVPAGEDGAIQSTQSIIGPYELNDFFLHHIVRWGQKPSHVAFLAWHAWKDVQAGQWPIDFPEDAKNHYDLATIAHWLEKFLKRFFGFSQFKRSALPNGPKVSAGGALSPRGDWRAPSDSVADTWLVELAAALPPLED</sequence>
<name>A0A0L1KEY3_9SPHN</name>
<dbReference type="Gene3D" id="3.40.50.620">
    <property type="entry name" value="HUPs"/>
    <property type="match status" value="1"/>
</dbReference>
<dbReference type="FunFam" id="3.40.50.620:FF:000155">
    <property type="entry name" value="Glutamine-dependent NAD(+) synthetase"/>
    <property type="match status" value="1"/>
</dbReference>
<dbReference type="GO" id="GO:0005524">
    <property type="term" value="F:ATP binding"/>
    <property type="evidence" value="ECO:0007669"/>
    <property type="project" value="UniProtKB-UniRule"/>
</dbReference>
<feature type="active site" description="For glutaminase activity" evidence="7">
    <location>
        <position position="212"/>
    </location>
</feature>
<dbReference type="GO" id="GO:0009435">
    <property type="term" value="P:NAD+ biosynthetic process"/>
    <property type="evidence" value="ECO:0007669"/>
    <property type="project" value="UniProtKB-UniRule"/>
</dbReference>
<keyword evidence="5 7" id="KW-0067">ATP-binding</keyword>
<evidence type="ECO:0000256" key="6">
    <source>
        <dbReference type="ARBA" id="ARBA00023027"/>
    </source>
</evidence>